<evidence type="ECO:0000256" key="10">
    <source>
        <dbReference type="ARBA" id="ARBA00023211"/>
    </source>
</evidence>
<comment type="similarity">
    <text evidence="2">Belongs to the DtxR/MntR family.</text>
</comment>
<dbReference type="GO" id="GO:0046914">
    <property type="term" value="F:transition metal ion binding"/>
    <property type="evidence" value="ECO:0007669"/>
    <property type="project" value="InterPro"/>
</dbReference>
<organism evidence="13">
    <name type="scientific">Desulfitobacterium hafniense</name>
    <name type="common">Desulfitobacterium frappieri</name>
    <dbReference type="NCBI Taxonomy" id="49338"/>
    <lineage>
        <taxon>Bacteria</taxon>
        <taxon>Bacillati</taxon>
        <taxon>Bacillota</taxon>
        <taxon>Clostridia</taxon>
        <taxon>Eubacteriales</taxon>
        <taxon>Desulfitobacteriaceae</taxon>
        <taxon>Desulfitobacterium</taxon>
    </lineage>
</organism>
<evidence type="ECO:0000256" key="8">
    <source>
        <dbReference type="ARBA" id="ARBA00023159"/>
    </source>
</evidence>
<keyword evidence="7" id="KW-0238">DNA-binding</keyword>
<dbReference type="PROSITE" id="PS50944">
    <property type="entry name" value="HTH_DTXR"/>
    <property type="match status" value="1"/>
</dbReference>
<sequence length="167" mass="19054">MDNKSGSEYRTVRGYQIANYQENKLTPAMEDYMEMACRLCLENGYTRINKLAELLNVRPSSASKMIAKLSELGYLQYDLYESILLTEKGKETGTYLLSRHDTVEQFLRLIGNMNPLEETELIEHSLNVSTVLQLHTLLDFFAQNVAVQESFETFKKAAKENPASPSL</sequence>
<dbReference type="PATRIC" id="fig|49338.4.peg.194"/>
<evidence type="ECO:0000256" key="3">
    <source>
        <dbReference type="ARBA" id="ARBA00011738"/>
    </source>
</evidence>
<dbReference type="InterPro" id="IPR022689">
    <property type="entry name" value="Iron_dep_repressor"/>
</dbReference>
<dbReference type="InterPro" id="IPR036421">
    <property type="entry name" value="Fe_dep_repressor_sf"/>
</dbReference>
<keyword evidence="6" id="KW-0805">Transcription regulation</keyword>
<evidence type="ECO:0000256" key="11">
    <source>
        <dbReference type="ARBA" id="ARBA00032593"/>
    </source>
</evidence>
<dbReference type="Gene3D" id="1.10.60.10">
    <property type="entry name" value="Iron dependent repressor, metal binding and dimerisation domain"/>
    <property type="match status" value="1"/>
</dbReference>
<dbReference type="GO" id="GO:0003700">
    <property type="term" value="F:DNA-binding transcription factor activity"/>
    <property type="evidence" value="ECO:0007669"/>
    <property type="project" value="InterPro"/>
</dbReference>
<proteinExistence type="inferred from homology"/>
<reference evidence="14 15" key="2">
    <citation type="submission" date="2015-12" db="EMBL/GenBank/DDBJ databases">
        <title>Draft Genome Sequence of Desulfitobacterium hafniense Strain DH, a Sulfate-reducing Bacterium Isolated from Paddy Soils.</title>
        <authorList>
            <person name="Bao P."/>
            <person name="Zhang X."/>
            <person name="Li G."/>
        </authorList>
    </citation>
    <scope>NUCLEOTIDE SEQUENCE [LARGE SCALE GENOMIC DNA]</scope>
    <source>
        <strain evidence="14 15">DH</strain>
    </source>
</reference>
<evidence type="ECO:0000256" key="6">
    <source>
        <dbReference type="ARBA" id="ARBA00023015"/>
    </source>
</evidence>
<dbReference type="SUPFAM" id="SSF47979">
    <property type="entry name" value="Iron-dependent repressor protein, dimerization domain"/>
    <property type="match status" value="1"/>
</dbReference>
<dbReference type="OrthoDB" id="9791355at2"/>
<evidence type="ECO:0000256" key="9">
    <source>
        <dbReference type="ARBA" id="ARBA00023163"/>
    </source>
</evidence>
<dbReference type="EMBL" id="LK996017">
    <property type="protein sequence ID" value="CDX00069.1"/>
    <property type="molecule type" value="Genomic_DNA"/>
</dbReference>
<feature type="domain" description="HTH dtxR-type" evidence="12">
    <location>
        <begin position="25"/>
        <end position="86"/>
    </location>
</feature>
<dbReference type="Pfam" id="PF02742">
    <property type="entry name" value="Fe_dep_repr_C"/>
    <property type="match status" value="1"/>
</dbReference>
<dbReference type="SUPFAM" id="SSF46785">
    <property type="entry name" value="Winged helix' DNA-binding domain"/>
    <property type="match status" value="1"/>
</dbReference>
<dbReference type="InterPro" id="IPR036390">
    <property type="entry name" value="WH_DNA-bd_sf"/>
</dbReference>
<evidence type="ECO:0000313" key="15">
    <source>
        <dbReference type="Proteomes" id="UP000054623"/>
    </source>
</evidence>
<comment type="subcellular location">
    <subcellularLocation>
        <location evidence="1">Cytoplasm</location>
    </subcellularLocation>
</comment>
<evidence type="ECO:0000256" key="5">
    <source>
        <dbReference type="ARBA" id="ARBA00022491"/>
    </source>
</evidence>
<dbReference type="PANTHER" id="PTHR33238">
    <property type="entry name" value="IRON (METAL) DEPENDENT REPRESSOR, DTXR FAMILY"/>
    <property type="match status" value="1"/>
</dbReference>
<evidence type="ECO:0000256" key="1">
    <source>
        <dbReference type="ARBA" id="ARBA00004496"/>
    </source>
</evidence>
<evidence type="ECO:0000313" key="13">
    <source>
        <dbReference type="EMBL" id="CDX00069.1"/>
    </source>
</evidence>
<evidence type="ECO:0000256" key="4">
    <source>
        <dbReference type="ARBA" id="ARBA00022490"/>
    </source>
</evidence>
<keyword evidence="5" id="KW-0678">Repressor</keyword>
<name>A0A098AUI5_DESHA</name>
<dbReference type="GO" id="GO:0003677">
    <property type="term" value="F:DNA binding"/>
    <property type="evidence" value="ECO:0007669"/>
    <property type="project" value="UniProtKB-KW"/>
</dbReference>
<evidence type="ECO:0000256" key="2">
    <source>
        <dbReference type="ARBA" id="ARBA00007871"/>
    </source>
</evidence>
<dbReference type="AlphaFoldDB" id="A0A098AUI5"/>
<dbReference type="EMBL" id="LOCK01000002">
    <property type="protein sequence ID" value="KTE93252.1"/>
    <property type="molecule type" value="Genomic_DNA"/>
</dbReference>
<keyword evidence="4" id="KW-0963">Cytoplasm</keyword>
<comment type="subunit">
    <text evidence="3">Homodimer.</text>
</comment>
<keyword evidence="10" id="KW-0464">Manganese</keyword>
<dbReference type="InterPro" id="IPR050536">
    <property type="entry name" value="DtxR_MntR_Metal-Reg"/>
</dbReference>
<protein>
    <recommendedName>
        <fullName evidence="11">Manganese transport regulator</fullName>
    </recommendedName>
</protein>
<dbReference type="GO" id="GO:0005737">
    <property type="term" value="C:cytoplasm"/>
    <property type="evidence" value="ECO:0007669"/>
    <property type="project" value="UniProtKB-SubCell"/>
</dbReference>
<keyword evidence="9" id="KW-0804">Transcription</keyword>
<accession>A0A098AUI5</accession>
<dbReference type="PANTHER" id="PTHR33238:SF11">
    <property type="entry name" value="TRANSCRIPTIONAL REGULATOR MNTR"/>
    <property type="match status" value="1"/>
</dbReference>
<gene>
    <name evidence="14" type="ORF">AT727_14670</name>
    <name evidence="13" type="ORF">DPCES_0182</name>
</gene>
<dbReference type="InterPro" id="IPR001367">
    <property type="entry name" value="Fe_dep_repressor"/>
</dbReference>
<dbReference type="SMART" id="SM00529">
    <property type="entry name" value="HTH_DTXR"/>
    <property type="match status" value="1"/>
</dbReference>
<dbReference type="GO" id="GO:0046983">
    <property type="term" value="F:protein dimerization activity"/>
    <property type="evidence" value="ECO:0007669"/>
    <property type="project" value="InterPro"/>
</dbReference>
<evidence type="ECO:0000256" key="7">
    <source>
        <dbReference type="ARBA" id="ARBA00023125"/>
    </source>
</evidence>
<dbReference type="RefSeq" id="WP_005815079.1">
    <property type="nucleotide sequence ID" value="NZ_CABKQQ010000054.1"/>
</dbReference>
<dbReference type="Gene3D" id="1.10.10.10">
    <property type="entry name" value="Winged helix-like DNA-binding domain superfamily/Winged helix DNA-binding domain"/>
    <property type="match status" value="1"/>
</dbReference>
<dbReference type="Pfam" id="PF01325">
    <property type="entry name" value="Fe_dep_repress"/>
    <property type="match status" value="1"/>
</dbReference>
<keyword evidence="8" id="KW-0010">Activator</keyword>
<dbReference type="InterPro" id="IPR036388">
    <property type="entry name" value="WH-like_DNA-bd_sf"/>
</dbReference>
<dbReference type="InterPro" id="IPR022687">
    <property type="entry name" value="HTH_DTXR"/>
</dbReference>
<evidence type="ECO:0000259" key="12">
    <source>
        <dbReference type="PROSITE" id="PS50944"/>
    </source>
</evidence>
<reference evidence="13" key="1">
    <citation type="submission" date="2014-07" db="EMBL/GenBank/DDBJ databases">
        <authorList>
            <person name="Hornung V.Bastian."/>
        </authorList>
    </citation>
    <scope>NUCLEOTIDE SEQUENCE</scope>
    <source>
        <strain evidence="13">PCE-S</strain>
    </source>
</reference>
<dbReference type="Proteomes" id="UP000054623">
    <property type="component" value="Unassembled WGS sequence"/>
</dbReference>
<evidence type="ECO:0000313" key="14">
    <source>
        <dbReference type="EMBL" id="KTE93252.1"/>
    </source>
</evidence>